<accession>A0A5C3NGI6</accession>
<evidence type="ECO:0000313" key="2">
    <source>
        <dbReference type="Proteomes" id="UP000305948"/>
    </source>
</evidence>
<sequence length="238" mass="26663">MSTIIKSGYALDASSSSMVEIADFIRFLDEPLKHVRIDIRALQSRLDMRDSLRTIHHHCSQLEDLRLTINYQGTGEDGSWFDLSPILLCSRLKRLWIKHPRVLPIVDDDVFTMLSSWEDIQELSLNPEPTNYRGEKPELTVLSLVYVAQMGPKLHDVGLCIDLGAALPETTSHSWSSLSNIHLGLSTHDGQAGVDLLQVAEFINDIFPAAQVSTSRIDVHHLELEERLELVRSSATGA</sequence>
<dbReference type="InterPro" id="IPR032675">
    <property type="entry name" value="LRR_dom_sf"/>
</dbReference>
<dbReference type="OrthoDB" id="2800009at2759"/>
<name>A0A5C3NGI6_9AGAM</name>
<dbReference type="Proteomes" id="UP000305948">
    <property type="component" value="Unassembled WGS sequence"/>
</dbReference>
<protein>
    <recommendedName>
        <fullName evidence="3">F-box domain-containing protein</fullName>
    </recommendedName>
</protein>
<dbReference type="AlphaFoldDB" id="A0A5C3NGI6"/>
<keyword evidence="2" id="KW-1185">Reference proteome</keyword>
<gene>
    <name evidence="1" type="ORF">OE88DRAFT_637741</name>
</gene>
<dbReference type="EMBL" id="ML213504">
    <property type="protein sequence ID" value="TFK55596.1"/>
    <property type="molecule type" value="Genomic_DNA"/>
</dbReference>
<organism evidence="1 2">
    <name type="scientific">Heliocybe sulcata</name>
    <dbReference type="NCBI Taxonomy" id="5364"/>
    <lineage>
        <taxon>Eukaryota</taxon>
        <taxon>Fungi</taxon>
        <taxon>Dikarya</taxon>
        <taxon>Basidiomycota</taxon>
        <taxon>Agaricomycotina</taxon>
        <taxon>Agaricomycetes</taxon>
        <taxon>Gloeophyllales</taxon>
        <taxon>Gloeophyllaceae</taxon>
        <taxon>Heliocybe</taxon>
    </lineage>
</organism>
<dbReference type="Gene3D" id="3.80.10.10">
    <property type="entry name" value="Ribonuclease Inhibitor"/>
    <property type="match status" value="1"/>
</dbReference>
<proteinExistence type="predicted"/>
<evidence type="ECO:0008006" key="3">
    <source>
        <dbReference type="Google" id="ProtNLM"/>
    </source>
</evidence>
<reference evidence="1 2" key="1">
    <citation type="journal article" date="2019" name="Nat. Ecol. Evol.">
        <title>Megaphylogeny resolves global patterns of mushroom evolution.</title>
        <authorList>
            <person name="Varga T."/>
            <person name="Krizsan K."/>
            <person name="Foldi C."/>
            <person name="Dima B."/>
            <person name="Sanchez-Garcia M."/>
            <person name="Sanchez-Ramirez S."/>
            <person name="Szollosi G.J."/>
            <person name="Szarkandi J.G."/>
            <person name="Papp V."/>
            <person name="Albert L."/>
            <person name="Andreopoulos W."/>
            <person name="Angelini C."/>
            <person name="Antonin V."/>
            <person name="Barry K.W."/>
            <person name="Bougher N.L."/>
            <person name="Buchanan P."/>
            <person name="Buyck B."/>
            <person name="Bense V."/>
            <person name="Catcheside P."/>
            <person name="Chovatia M."/>
            <person name="Cooper J."/>
            <person name="Damon W."/>
            <person name="Desjardin D."/>
            <person name="Finy P."/>
            <person name="Geml J."/>
            <person name="Haridas S."/>
            <person name="Hughes K."/>
            <person name="Justo A."/>
            <person name="Karasinski D."/>
            <person name="Kautmanova I."/>
            <person name="Kiss B."/>
            <person name="Kocsube S."/>
            <person name="Kotiranta H."/>
            <person name="LaButti K.M."/>
            <person name="Lechner B.E."/>
            <person name="Liimatainen K."/>
            <person name="Lipzen A."/>
            <person name="Lukacs Z."/>
            <person name="Mihaltcheva S."/>
            <person name="Morgado L.N."/>
            <person name="Niskanen T."/>
            <person name="Noordeloos M.E."/>
            <person name="Ohm R.A."/>
            <person name="Ortiz-Santana B."/>
            <person name="Ovrebo C."/>
            <person name="Racz N."/>
            <person name="Riley R."/>
            <person name="Savchenko A."/>
            <person name="Shiryaev A."/>
            <person name="Soop K."/>
            <person name="Spirin V."/>
            <person name="Szebenyi C."/>
            <person name="Tomsovsky M."/>
            <person name="Tulloss R.E."/>
            <person name="Uehling J."/>
            <person name="Grigoriev I.V."/>
            <person name="Vagvolgyi C."/>
            <person name="Papp T."/>
            <person name="Martin F.M."/>
            <person name="Miettinen O."/>
            <person name="Hibbett D.S."/>
            <person name="Nagy L.G."/>
        </authorList>
    </citation>
    <scope>NUCLEOTIDE SEQUENCE [LARGE SCALE GENOMIC DNA]</scope>
    <source>
        <strain evidence="1 2">OMC1185</strain>
    </source>
</reference>
<evidence type="ECO:0000313" key="1">
    <source>
        <dbReference type="EMBL" id="TFK55596.1"/>
    </source>
</evidence>